<dbReference type="PANTHER" id="PTHR43031:SF1">
    <property type="entry name" value="PYRIDINE NUCLEOTIDE-DISULPHIDE OXIDOREDUCTASE"/>
    <property type="match status" value="1"/>
</dbReference>
<keyword evidence="3" id="KW-1185">Reference proteome</keyword>
<dbReference type="OrthoDB" id="9800872at2"/>
<dbReference type="SUPFAM" id="SSF52821">
    <property type="entry name" value="Rhodanese/Cell cycle control phosphatase"/>
    <property type="match status" value="1"/>
</dbReference>
<dbReference type="CDD" id="cd00158">
    <property type="entry name" value="RHOD"/>
    <property type="match status" value="1"/>
</dbReference>
<dbReference type="Proteomes" id="UP000319209">
    <property type="component" value="Chromosome"/>
</dbReference>
<name>A0A516GMI0_9FLAO</name>
<dbReference type="RefSeq" id="WP_143379643.1">
    <property type="nucleotide sequence ID" value="NZ_CP041637.1"/>
</dbReference>
<dbReference type="InterPro" id="IPR001763">
    <property type="entry name" value="Rhodanese-like_dom"/>
</dbReference>
<dbReference type="Pfam" id="PF00581">
    <property type="entry name" value="Rhodanese"/>
    <property type="match status" value="1"/>
</dbReference>
<accession>A0A516GMI0</accession>
<dbReference type="Gene3D" id="3.40.250.10">
    <property type="entry name" value="Rhodanese-like domain"/>
    <property type="match status" value="1"/>
</dbReference>
<proteinExistence type="predicted"/>
<sequence length="101" mass="11359">MGLLDFLFRKQKRDIEHFKSKGAIILDVRTPKEYKKDHIIGSENVPIDQLQQKKSTLKKAQKPFIVCCASGVRSAKAVKFLLLNGIEATNGGSYKSLKKIL</sequence>
<dbReference type="InterPro" id="IPR050229">
    <property type="entry name" value="GlpE_sulfurtransferase"/>
</dbReference>
<gene>
    <name evidence="2" type="ORF">FNB79_01665</name>
</gene>
<evidence type="ECO:0000259" key="1">
    <source>
        <dbReference type="PROSITE" id="PS50206"/>
    </source>
</evidence>
<dbReference type="InterPro" id="IPR036873">
    <property type="entry name" value="Rhodanese-like_dom_sf"/>
</dbReference>
<dbReference type="SMART" id="SM00450">
    <property type="entry name" value="RHOD"/>
    <property type="match status" value="1"/>
</dbReference>
<feature type="domain" description="Rhodanese" evidence="1">
    <location>
        <begin position="19"/>
        <end position="99"/>
    </location>
</feature>
<protein>
    <submittedName>
        <fullName evidence="2">Rhodanese-like domain-containing protein</fullName>
    </submittedName>
</protein>
<evidence type="ECO:0000313" key="2">
    <source>
        <dbReference type="EMBL" id="QDO92734.1"/>
    </source>
</evidence>
<dbReference type="PANTHER" id="PTHR43031">
    <property type="entry name" value="FAD-DEPENDENT OXIDOREDUCTASE"/>
    <property type="match status" value="1"/>
</dbReference>
<dbReference type="KEGG" id="fop:FNB79_01665"/>
<evidence type="ECO:0000313" key="3">
    <source>
        <dbReference type="Proteomes" id="UP000319209"/>
    </source>
</evidence>
<dbReference type="PROSITE" id="PS50206">
    <property type="entry name" value="RHODANESE_3"/>
    <property type="match status" value="1"/>
</dbReference>
<dbReference type="AlphaFoldDB" id="A0A516GMI0"/>
<dbReference type="EMBL" id="CP041637">
    <property type="protein sequence ID" value="QDO92734.1"/>
    <property type="molecule type" value="Genomic_DNA"/>
</dbReference>
<reference evidence="2 3" key="1">
    <citation type="submission" date="2019-07" db="EMBL/GenBank/DDBJ databases">
        <title>Genome sequencing for Formosa sp. PS13.</title>
        <authorList>
            <person name="Park S.-J."/>
        </authorList>
    </citation>
    <scope>NUCLEOTIDE SEQUENCE [LARGE SCALE GENOMIC DNA]</scope>
    <source>
        <strain evidence="2 3">PS13</strain>
    </source>
</reference>
<organism evidence="2 3">
    <name type="scientific">Formosa sediminum</name>
    <dbReference type="NCBI Taxonomy" id="2594004"/>
    <lineage>
        <taxon>Bacteria</taxon>
        <taxon>Pseudomonadati</taxon>
        <taxon>Bacteroidota</taxon>
        <taxon>Flavobacteriia</taxon>
        <taxon>Flavobacteriales</taxon>
        <taxon>Flavobacteriaceae</taxon>
        <taxon>Formosa</taxon>
    </lineage>
</organism>